<name>A0AAD7U5B5_9STRA</name>
<keyword evidence="7" id="KW-0732">Signal</keyword>
<comment type="similarity">
    <text evidence="1">Belongs to the class-II pyridine nucleotide-disulfide oxidoreductase family.</text>
</comment>
<proteinExistence type="inferred from homology"/>
<dbReference type="InterPro" id="IPR008255">
    <property type="entry name" value="Pyr_nucl-diS_OxRdtase_2_AS"/>
</dbReference>
<dbReference type="Pfam" id="PF07992">
    <property type="entry name" value="Pyr_redox_2"/>
    <property type="match status" value="1"/>
</dbReference>
<comment type="caution">
    <text evidence="9">The sequence shown here is derived from an EMBL/GenBank/DDBJ whole genome shotgun (WGS) entry which is preliminary data.</text>
</comment>
<evidence type="ECO:0000259" key="8">
    <source>
        <dbReference type="Pfam" id="PF07992"/>
    </source>
</evidence>
<dbReference type="AlphaFoldDB" id="A0AAD7U5B5"/>
<dbReference type="PANTHER" id="PTHR48105">
    <property type="entry name" value="THIOREDOXIN REDUCTASE 1-RELATED-RELATED"/>
    <property type="match status" value="1"/>
</dbReference>
<evidence type="ECO:0000256" key="6">
    <source>
        <dbReference type="ARBA" id="ARBA00023284"/>
    </source>
</evidence>
<evidence type="ECO:0000313" key="10">
    <source>
        <dbReference type="Proteomes" id="UP001230188"/>
    </source>
</evidence>
<organism evidence="9 10">
    <name type="scientific">Chrysophaeum taylorii</name>
    <dbReference type="NCBI Taxonomy" id="2483200"/>
    <lineage>
        <taxon>Eukaryota</taxon>
        <taxon>Sar</taxon>
        <taxon>Stramenopiles</taxon>
        <taxon>Ochrophyta</taxon>
        <taxon>Pelagophyceae</taxon>
        <taxon>Pelagomonadales</taxon>
        <taxon>Pelagomonadaceae</taxon>
        <taxon>Chrysophaeum</taxon>
    </lineage>
</organism>
<dbReference type="InterPro" id="IPR023753">
    <property type="entry name" value="FAD/NAD-binding_dom"/>
</dbReference>
<keyword evidence="10" id="KW-1185">Reference proteome</keyword>
<feature type="signal peptide" evidence="7">
    <location>
        <begin position="1"/>
        <end position="15"/>
    </location>
</feature>
<feature type="domain" description="FAD/NAD(P)-binding" evidence="8">
    <location>
        <begin position="75"/>
        <end position="361"/>
    </location>
</feature>
<dbReference type="PROSITE" id="PS00573">
    <property type="entry name" value="PYRIDINE_REDOX_2"/>
    <property type="match status" value="1"/>
</dbReference>
<keyword evidence="5" id="KW-1015">Disulfide bond</keyword>
<keyword evidence="3" id="KW-0274">FAD</keyword>
<dbReference type="Proteomes" id="UP001230188">
    <property type="component" value="Unassembled WGS sequence"/>
</dbReference>
<evidence type="ECO:0000256" key="5">
    <source>
        <dbReference type="ARBA" id="ARBA00023157"/>
    </source>
</evidence>
<reference evidence="9" key="1">
    <citation type="submission" date="2023-01" db="EMBL/GenBank/DDBJ databases">
        <title>Metagenome sequencing of chrysophaentin producing Chrysophaeum taylorii.</title>
        <authorList>
            <person name="Davison J."/>
            <person name="Bewley C."/>
        </authorList>
    </citation>
    <scope>NUCLEOTIDE SEQUENCE</scope>
    <source>
        <strain evidence="9">NIES-1699</strain>
    </source>
</reference>
<evidence type="ECO:0000256" key="2">
    <source>
        <dbReference type="ARBA" id="ARBA00022630"/>
    </source>
</evidence>
<accession>A0AAD7U5B5</accession>
<dbReference type="InterPro" id="IPR050097">
    <property type="entry name" value="Ferredoxin-NADP_redctase_2"/>
</dbReference>
<evidence type="ECO:0000256" key="7">
    <source>
        <dbReference type="SAM" id="SignalP"/>
    </source>
</evidence>
<feature type="chain" id="PRO_5042138286" description="FAD/NAD(P)-binding domain-containing protein" evidence="7">
    <location>
        <begin position="16"/>
        <end position="378"/>
    </location>
</feature>
<keyword evidence="4" id="KW-0560">Oxidoreductase</keyword>
<dbReference type="GO" id="GO:0016668">
    <property type="term" value="F:oxidoreductase activity, acting on a sulfur group of donors, NAD(P) as acceptor"/>
    <property type="evidence" value="ECO:0007669"/>
    <property type="project" value="UniProtKB-ARBA"/>
</dbReference>
<keyword evidence="2" id="KW-0285">Flavoprotein</keyword>
<dbReference type="PRINTS" id="PR00469">
    <property type="entry name" value="PNDRDTASEII"/>
</dbReference>
<evidence type="ECO:0000313" key="9">
    <source>
        <dbReference type="EMBL" id="KAJ8598607.1"/>
    </source>
</evidence>
<dbReference type="PRINTS" id="PR00368">
    <property type="entry name" value="FADPNR"/>
</dbReference>
<sequence length="378" mass="40763">MRLLLILLGAAAAQAGFVEEVIEAVEKDRVEEYFETVVIPAREASLEEQISVGERNASALTCASEDFRVLEADRKVVIVGGGPAGLTAAVYAARADLEPLVIARDGGQLEATSRVDNFPGFDEGVDAVDLVNRIERQAKRFGATIKACDITGVDLRCRPFRVYCENEEEITSSALVVAAGASPRWLGVPGEHKFLSKGVHTCATCDGYFYRNGHAAVIGGGDTAMEQALFLARICERVTLVHRGDTFRASKTMATRVLKHPNILILWNTVVEAFKGDDDDDDQKLSALELRNDQSRTVLRVDAAFVAIGHTPNTGLFDVRKNLEGYIYTAPGSTLTSVPGVFAAGDVQDPVYRQAITSAGTGAMAAIDAERWLCEHGC</sequence>
<dbReference type="InterPro" id="IPR036188">
    <property type="entry name" value="FAD/NAD-bd_sf"/>
</dbReference>
<keyword evidence="6" id="KW-0676">Redox-active center</keyword>
<dbReference type="Gene3D" id="3.50.50.60">
    <property type="entry name" value="FAD/NAD(P)-binding domain"/>
    <property type="match status" value="2"/>
</dbReference>
<gene>
    <name evidence="9" type="ORF">CTAYLR_001708</name>
</gene>
<evidence type="ECO:0000256" key="1">
    <source>
        <dbReference type="ARBA" id="ARBA00009333"/>
    </source>
</evidence>
<protein>
    <recommendedName>
        <fullName evidence="8">FAD/NAD(P)-binding domain-containing protein</fullName>
    </recommendedName>
</protein>
<dbReference type="SUPFAM" id="SSF51905">
    <property type="entry name" value="FAD/NAD(P)-binding domain"/>
    <property type="match status" value="1"/>
</dbReference>
<evidence type="ECO:0000256" key="4">
    <source>
        <dbReference type="ARBA" id="ARBA00023002"/>
    </source>
</evidence>
<dbReference type="EMBL" id="JAQMWT010000670">
    <property type="protein sequence ID" value="KAJ8598607.1"/>
    <property type="molecule type" value="Genomic_DNA"/>
</dbReference>
<dbReference type="GO" id="GO:0097237">
    <property type="term" value="P:cellular response to toxic substance"/>
    <property type="evidence" value="ECO:0007669"/>
    <property type="project" value="UniProtKB-ARBA"/>
</dbReference>
<evidence type="ECO:0000256" key="3">
    <source>
        <dbReference type="ARBA" id="ARBA00022827"/>
    </source>
</evidence>